<keyword evidence="3 6" id="KW-0808">Transferase</keyword>
<dbReference type="InterPro" id="IPR002052">
    <property type="entry name" value="DNA_methylase_N6_adenine_CS"/>
</dbReference>
<comment type="function">
    <text evidence="6">Specifically methylates the adenine in position 37 of tRNA(1)(Val) (anticodon cmo5UAC).</text>
</comment>
<comment type="caution">
    <text evidence="7">The sequence shown here is derived from an EMBL/GenBank/DDBJ whole genome shotgun (WGS) entry which is preliminary data.</text>
</comment>
<keyword evidence="2 6" id="KW-0489">Methyltransferase</keyword>
<comment type="similarity">
    <text evidence="6">Belongs to the methyltransferase superfamily. tRNA (adenine-N(6)-)-methyltransferase family.</text>
</comment>
<dbReference type="GO" id="GO:0032259">
    <property type="term" value="P:methylation"/>
    <property type="evidence" value="ECO:0007669"/>
    <property type="project" value="UniProtKB-KW"/>
</dbReference>
<dbReference type="GO" id="GO:0003676">
    <property type="term" value="F:nucleic acid binding"/>
    <property type="evidence" value="ECO:0007669"/>
    <property type="project" value="InterPro"/>
</dbReference>
<name>A0A939IRE6_9ALTE</name>
<dbReference type="EC" id="2.1.1.223" evidence="6"/>
<keyword evidence="4 6" id="KW-0949">S-adenosyl-L-methionine</keyword>
<dbReference type="PANTHER" id="PTHR47739">
    <property type="entry name" value="TRNA1(VAL) (ADENINE(37)-N6)-METHYLTRANSFERASE"/>
    <property type="match status" value="1"/>
</dbReference>
<dbReference type="CDD" id="cd02440">
    <property type="entry name" value="AdoMet_MTases"/>
    <property type="match status" value="1"/>
</dbReference>
<evidence type="ECO:0000256" key="2">
    <source>
        <dbReference type="ARBA" id="ARBA00022603"/>
    </source>
</evidence>
<accession>A0A939IRE6</accession>
<comment type="subcellular location">
    <subcellularLocation>
        <location evidence="6">Cytoplasm</location>
    </subcellularLocation>
</comment>
<dbReference type="GO" id="GO:0005737">
    <property type="term" value="C:cytoplasm"/>
    <property type="evidence" value="ECO:0007669"/>
    <property type="project" value="UniProtKB-SubCell"/>
</dbReference>
<sequence>MTKGFQFKQFFVRHDRCAMKVGTDSIMLGSWVMPGHAKTVLDIGTGSGLLALMLAQKCLPAASISGIDIDPHAIEQARDNAQVSPWARQLVFDCIALQDFRPDCPLELIVSNPPYYPAGQRFDKAREQARHTGMLSHAALLGWVSGHLAENGRFACVLPVSTALPLMDKAAGYALSLSRRLDVSTTASKPVSRVLMEFIRTKNQASTPQEEQLTIYAQGPQYSQAYRQLCRDYYLNF</sequence>
<dbReference type="AlphaFoldDB" id="A0A939IRE6"/>
<dbReference type="Pfam" id="PF06325">
    <property type="entry name" value="PrmA"/>
    <property type="match status" value="1"/>
</dbReference>
<dbReference type="GO" id="GO:0016430">
    <property type="term" value="F:tRNA (adenine-N6)-methyltransferase activity"/>
    <property type="evidence" value="ECO:0007669"/>
    <property type="project" value="UniProtKB-UniRule"/>
</dbReference>
<organism evidence="7 8">
    <name type="scientific">Bowmanella dokdonensis</name>
    <dbReference type="NCBI Taxonomy" id="751969"/>
    <lineage>
        <taxon>Bacteria</taxon>
        <taxon>Pseudomonadati</taxon>
        <taxon>Pseudomonadota</taxon>
        <taxon>Gammaproteobacteria</taxon>
        <taxon>Alteromonadales</taxon>
        <taxon>Alteromonadaceae</taxon>
        <taxon>Bowmanella</taxon>
    </lineage>
</organism>
<dbReference type="RefSeq" id="WP_206573675.1">
    <property type="nucleotide sequence ID" value="NZ_JAFKCV010000004.1"/>
</dbReference>
<dbReference type="EMBL" id="JAFKCV010000004">
    <property type="protein sequence ID" value="MBN7825572.1"/>
    <property type="molecule type" value="Genomic_DNA"/>
</dbReference>
<dbReference type="PROSITE" id="PS00092">
    <property type="entry name" value="N6_MTASE"/>
    <property type="match status" value="1"/>
</dbReference>
<proteinExistence type="inferred from homology"/>
<dbReference type="GO" id="GO:0008033">
    <property type="term" value="P:tRNA processing"/>
    <property type="evidence" value="ECO:0007669"/>
    <property type="project" value="UniProtKB-UniRule"/>
</dbReference>
<dbReference type="InterPro" id="IPR022882">
    <property type="entry name" value="tRNA_adenine-N6_MeTrfase"/>
</dbReference>
<dbReference type="Gene3D" id="3.40.50.150">
    <property type="entry name" value="Vaccinia Virus protein VP39"/>
    <property type="match status" value="1"/>
</dbReference>
<evidence type="ECO:0000256" key="1">
    <source>
        <dbReference type="ARBA" id="ARBA00022490"/>
    </source>
</evidence>
<gene>
    <name evidence="7" type="ORF">J0A66_10090</name>
</gene>
<dbReference type="InterPro" id="IPR029063">
    <property type="entry name" value="SAM-dependent_MTases_sf"/>
</dbReference>
<dbReference type="PANTHER" id="PTHR47739:SF1">
    <property type="entry name" value="TRNA1(VAL) (ADENINE(37)-N6)-METHYLTRANSFERASE"/>
    <property type="match status" value="1"/>
</dbReference>
<evidence type="ECO:0000256" key="6">
    <source>
        <dbReference type="HAMAP-Rule" id="MF_01872"/>
    </source>
</evidence>
<comment type="catalytic activity">
    <reaction evidence="6">
        <text>adenosine(37) in tRNA1(Val) + S-adenosyl-L-methionine = N(6)-methyladenosine(37) in tRNA1(Val) + S-adenosyl-L-homocysteine + H(+)</text>
        <dbReference type="Rhea" id="RHEA:43160"/>
        <dbReference type="Rhea" id="RHEA-COMP:10369"/>
        <dbReference type="Rhea" id="RHEA-COMP:10370"/>
        <dbReference type="ChEBI" id="CHEBI:15378"/>
        <dbReference type="ChEBI" id="CHEBI:57856"/>
        <dbReference type="ChEBI" id="CHEBI:59789"/>
        <dbReference type="ChEBI" id="CHEBI:74411"/>
        <dbReference type="ChEBI" id="CHEBI:74449"/>
        <dbReference type="EC" id="2.1.1.223"/>
    </reaction>
</comment>
<dbReference type="Proteomes" id="UP000664654">
    <property type="component" value="Unassembled WGS sequence"/>
</dbReference>
<keyword evidence="5 6" id="KW-0819">tRNA processing</keyword>
<evidence type="ECO:0000256" key="5">
    <source>
        <dbReference type="ARBA" id="ARBA00022694"/>
    </source>
</evidence>
<keyword evidence="8" id="KW-1185">Reference proteome</keyword>
<evidence type="ECO:0000313" key="7">
    <source>
        <dbReference type="EMBL" id="MBN7825572.1"/>
    </source>
</evidence>
<dbReference type="SUPFAM" id="SSF53335">
    <property type="entry name" value="S-adenosyl-L-methionine-dependent methyltransferases"/>
    <property type="match status" value="1"/>
</dbReference>
<protein>
    <recommendedName>
        <fullName evidence="6">tRNA1(Val) (adenine(37)-N6)-methyltransferase</fullName>
        <ecNumber evidence="6">2.1.1.223</ecNumber>
    </recommendedName>
    <alternativeName>
        <fullName evidence="6">tRNA m6A37 methyltransferase</fullName>
    </alternativeName>
</protein>
<reference evidence="7" key="1">
    <citation type="submission" date="2021-03" db="EMBL/GenBank/DDBJ databases">
        <title>novel species isolated from a fishpond in China.</title>
        <authorList>
            <person name="Lu H."/>
            <person name="Cai Z."/>
        </authorList>
    </citation>
    <scope>NUCLEOTIDE SEQUENCE</scope>
    <source>
        <strain evidence="7">JCM 30855</strain>
    </source>
</reference>
<dbReference type="InterPro" id="IPR050210">
    <property type="entry name" value="tRNA_Adenine-N(6)_MTase"/>
</dbReference>
<evidence type="ECO:0000313" key="8">
    <source>
        <dbReference type="Proteomes" id="UP000664654"/>
    </source>
</evidence>
<evidence type="ECO:0000256" key="4">
    <source>
        <dbReference type="ARBA" id="ARBA00022691"/>
    </source>
</evidence>
<keyword evidence="1 6" id="KW-0963">Cytoplasm</keyword>
<dbReference type="HAMAP" id="MF_01872">
    <property type="entry name" value="tRNA_methyltr_YfiC"/>
    <property type="match status" value="1"/>
</dbReference>
<evidence type="ECO:0000256" key="3">
    <source>
        <dbReference type="ARBA" id="ARBA00022679"/>
    </source>
</evidence>